<dbReference type="RefSeq" id="WP_282904774.1">
    <property type="nucleotide sequence ID" value="NZ_CP124855.1"/>
</dbReference>
<dbReference type="Proteomes" id="UP001241656">
    <property type="component" value="Chromosome"/>
</dbReference>
<keyword evidence="2" id="KW-0328">Glycosyltransferase</keyword>
<dbReference type="GO" id="GO:0016757">
    <property type="term" value="F:glycosyltransferase activity"/>
    <property type="evidence" value="ECO:0007669"/>
    <property type="project" value="UniProtKB-KW"/>
</dbReference>
<keyword evidence="3" id="KW-1185">Reference proteome</keyword>
<dbReference type="CDD" id="cd03811">
    <property type="entry name" value="GT4_GT28_WabH-like"/>
    <property type="match status" value="1"/>
</dbReference>
<evidence type="ECO:0000259" key="1">
    <source>
        <dbReference type="Pfam" id="PF00534"/>
    </source>
</evidence>
<protein>
    <submittedName>
        <fullName evidence="2">Glycosyltransferase</fullName>
        <ecNumber evidence="2">2.4.-.-</ecNumber>
    </submittedName>
</protein>
<proteinExistence type="predicted"/>
<dbReference type="PANTHER" id="PTHR12526">
    <property type="entry name" value="GLYCOSYLTRANSFERASE"/>
    <property type="match status" value="1"/>
</dbReference>
<name>A0ABY8RBU0_9FLAO</name>
<dbReference type="InterPro" id="IPR001296">
    <property type="entry name" value="Glyco_trans_1"/>
</dbReference>
<accession>A0ABY8RBU0</accession>
<dbReference type="Pfam" id="PF00534">
    <property type="entry name" value="Glycos_transf_1"/>
    <property type="match status" value="1"/>
</dbReference>
<gene>
    <name evidence="2" type="ORF">QGN23_13545</name>
</gene>
<feature type="domain" description="Glycosyl transferase family 1" evidence="1">
    <location>
        <begin position="224"/>
        <end position="375"/>
    </location>
</feature>
<evidence type="ECO:0000313" key="2">
    <source>
        <dbReference type="EMBL" id="WHF51431.1"/>
    </source>
</evidence>
<organism evidence="2 3">
    <name type="scientific">Chryseobacterium gotjawalense</name>
    <dbReference type="NCBI Taxonomy" id="3042315"/>
    <lineage>
        <taxon>Bacteria</taxon>
        <taxon>Pseudomonadati</taxon>
        <taxon>Bacteroidota</taxon>
        <taxon>Flavobacteriia</taxon>
        <taxon>Flavobacteriales</taxon>
        <taxon>Weeksellaceae</taxon>
        <taxon>Chryseobacterium group</taxon>
        <taxon>Chryseobacterium</taxon>
    </lineage>
</organism>
<dbReference type="EC" id="2.4.-.-" evidence="2"/>
<sequence>MNKKKDILFVMNNLNVGGAEKALVSLLQVMDYDKYNVDLLLFRKEGLFLKQVPPQVCILPVPETYKYFDMPFSQMFKENLFNGRWNIIYRRIQYKWVTRKAGTQAEAEQFGWKPISKTLKSIQKRYHVAIGFLEKTPNYFVVDKVNAHLKFGFIHTDYEMLKMNRKLDTYYFSKLNNILVVSQESLQTVERVFPDLRKKFLIFKNIISKKNILHLAAEEIFDFKYKNVIVSVGRLAPVKGYDLSLEAFRILKERNISFTWLILGEGELRSQLEGNIKSYGLEQNVFLLGTLVNPYAYITRADVFLQTSLFEGDGMSITEAKVLGLPMVLTNFETAFSHIKDGMNGIIVEAQPQKVADAVENLLCNKCLREKFAANLHRENFGTESEIKKLYQLMEE</sequence>
<evidence type="ECO:0000313" key="3">
    <source>
        <dbReference type="Proteomes" id="UP001241656"/>
    </source>
</evidence>
<dbReference type="EMBL" id="CP124855">
    <property type="protein sequence ID" value="WHF51431.1"/>
    <property type="molecule type" value="Genomic_DNA"/>
</dbReference>
<dbReference type="PANTHER" id="PTHR12526:SF630">
    <property type="entry name" value="GLYCOSYLTRANSFERASE"/>
    <property type="match status" value="1"/>
</dbReference>
<reference evidence="2 3" key="1">
    <citation type="submission" date="2023-05" db="EMBL/GenBank/DDBJ databases">
        <title>Genomic insight into Chryseobacterium sp. wdc7 isolated forest soil (Gotjawal).</title>
        <authorList>
            <person name="Park S.-J."/>
        </authorList>
    </citation>
    <scope>NUCLEOTIDE SEQUENCE [LARGE SCALE GENOMIC DNA]</scope>
    <source>
        <strain evidence="3">wdc7</strain>
    </source>
</reference>
<dbReference type="Gene3D" id="3.40.50.2000">
    <property type="entry name" value="Glycogen Phosphorylase B"/>
    <property type="match status" value="2"/>
</dbReference>
<dbReference type="SUPFAM" id="SSF53756">
    <property type="entry name" value="UDP-Glycosyltransferase/glycogen phosphorylase"/>
    <property type="match status" value="1"/>
</dbReference>
<keyword evidence="2" id="KW-0808">Transferase</keyword>